<keyword evidence="2" id="KW-0732">Signal</keyword>
<keyword evidence="1" id="KW-1133">Transmembrane helix</keyword>
<proteinExistence type="predicted"/>
<feature type="signal peptide" evidence="2">
    <location>
        <begin position="1"/>
        <end position="26"/>
    </location>
</feature>
<organism evidence="3 4">
    <name type="scientific">Schistosoma mansoni</name>
    <name type="common">Blood fluke</name>
    <dbReference type="NCBI Taxonomy" id="6183"/>
    <lineage>
        <taxon>Eukaryota</taxon>
        <taxon>Metazoa</taxon>
        <taxon>Spiralia</taxon>
        <taxon>Lophotrochozoa</taxon>
        <taxon>Platyhelminthes</taxon>
        <taxon>Trematoda</taxon>
        <taxon>Digenea</taxon>
        <taxon>Strigeidida</taxon>
        <taxon>Schistosomatoidea</taxon>
        <taxon>Schistosomatidae</taxon>
        <taxon>Schistosoma</taxon>
    </lineage>
</organism>
<reference evidence="3" key="1">
    <citation type="journal article" date="2012" name="PLoS Negl. Trop. Dis.">
        <title>A systematically improved high quality genome and transcriptome of the human blood fluke Schistosoma mansoni.</title>
        <authorList>
            <person name="Protasio A.V."/>
            <person name="Tsai I.J."/>
            <person name="Babbage A."/>
            <person name="Nichol S."/>
            <person name="Hunt M."/>
            <person name="Aslett M.A."/>
            <person name="De Silva N."/>
            <person name="Velarde G.S."/>
            <person name="Anderson T.J."/>
            <person name="Clark R.C."/>
            <person name="Davidson C."/>
            <person name="Dillon G.P."/>
            <person name="Holroyd N.E."/>
            <person name="LoVerde P.T."/>
            <person name="Lloyd C."/>
            <person name="McQuillan J."/>
            <person name="Oliveira G."/>
            <person name="Otto T.D."/>
            <person name="Parker-Manuel S.J."/>
            <person name="Quail M.A."/>
            <person name="Wilson R.A."/>
            <person name="Zerlotini A."/>
            <person name="Dunne D.W."/>
            <person name="Berriman M."/>
        </authorList>
    </citation>
    <scope>NUCLEOTIDE SEQUENCE [LARGE SCALE GENOMIC DNA]</scope>
    <source>
        <strain evidence="3">Puerto Rican</strain>
    </source>
</reference>
<dbReference type="AlphaFoldDB" id="A0A5K4F8B0"/>
<name>A0A5K4F8B0_SCHMA</name>
<accession>A0A5K4F8B0</accession>
<keyword evidence="1" id="KW-0472">Membrane</keyword>
<evidence type="ECO:0000313" key="4">
    <source>
        <dbReference type="WBParaSite" id="Smp_318480.1"/>
    </source>
</evidence>
<sequence length="245" mass="29065">MKLVSMQSSGWLFVCLFSSILISVPSEYSRIRILMSDFFKFPLHCYFRHYVCLIEAQSSMFTSRCFIQGTSCPLIYDYKDSKSRNLIEYIDHIQMSNDSPSKYHLKDERSICSILKKCSIFICLSPFYNHSRLSNQNWIILKKRRNHSSSLMFHRYITKVYRFNAIQSNKKYYRLSITICPMRYEELQNQKQQSVVNSSLNDVTEGLYLRKDSNRILWFVSTLIIAIFITTSLMVMVCNRIVESW</sequence>
<evidence type="ECO:0000256" key="1">
    <source>
        <dbReference type="SAM" id="Phobius"/>
    </source>
</evidence>
<protein>
    <submittedName>
        <fullName evidence="4">Membrane protein UL56</fullName>
    </submittedName>
</protein>
<dbReference type="InParanoid" id="A0A5K4F8B0"/>
<evidence type="ECO:0000313" key="3">
    <source>
        <dbReference type="Proteomes" id="UP000008854"/>
    </source>
</evidence>
<keyword evidence="1" id="KW-0812">Transmembrane</keyword>
<evidence type="ECO:0000256" key="2">
    <source>
        <dbReference type="SAM" id="SignalP"/>
    </source>
</evidence>
<feature type="transmembrane region" description="Helical" evidence="1">
    <location>
        <begin position="216"/>
        <end position="238"/>
    </location>
</feature>
<reference evidence="4" key="2">
    <citation type="submission" date="2019-11" db="UniProtKB">
        <authorList>
            <consortium name="WormBaseParasite"/>
        </authorList>
    </citation>
    <scope>IDENTIFICATION</scope>
    <source>
        <strain evidence="4">Puerto Rican</strain>
    </source>
</reference>
<feature type="chain" id="PRO_5024453791" evidence="2">
    <location>
        <begin position="27"/>
        <end position="245"/>
    </location>
</feature>
<dbReference type="Proteomes" id="UP000008854">
    <property type="component" value="Unassembled WGS sequence"/>
</dbReference>
<keyword evidence="3" id="KW-1185">Reference proteome</keyword>
<dbReference type="WBParaSite" id="Smp_318480.1">
    <property type="protein sequence ID" value="Smp_318480.1"/>
    <property type="gene ID" value="Smp_318480"/>
</dbReference>